<dbReference type="Pfam" id="PF04024">
    <property type="entry name" value="PspC"/>
    <property type="match status" value="1"/>
</dbReference>
<dbReference type="RefSeq" id="WP_013486046.1">
    <property type="nucleotide sequence ID" value="NC_014828.1"/>
</dbReference>
<keyword evidence="4 6" id="KW-1133">Transmembrane helix</keyword>
<dbReference type="AlphaFoldDB" id="E6U418"/>
<feature type="transmembrane region" description="Helical" evidence="6">
    <location>
        <begin position="34"/>
        <end position="57"/>
    </location>
</feature>
<sequence>MEKRLYRSRTQRMLAGVCGGIAEYFNIDPTLIRLGWVIFACMGGTGVLAYIIAAIVIPLSPVE</sequence>
<evidence type="ECO:0000256" key="5">
    <source>
        <dbReference type="ARBA" id="ARBA00023136"/>
    </source>
</evidence>
<gene>
    <name evidence="8" type="ordered locus">Ethha_2181</name>
</gene>
<dbReference type="eggNOG" id="COG1983">
    <property type="taxonomic scope" value="Bacteria"/>
</dbReference>
<keyword evidence="3 6" id="KW-0812">Transmembrane</keyword>
<name>E6U418_ETHHY</name>
<evidence type="ECO:0000256" key="4">
    <source>
        <dbReference type="ARBA" id="ARBA00022989"/>
    </source>
</evidence>
<dbReference type="EMBL" id="CP002400">
    <property type="protein sequence ID" value="ADU27698.1"/>
    <property type="molecule type" value="Genomic_DNA"/>
</dbReference>
<dbReference type="HOGENOM" id="CLU_143433_4_3_9"/>
<dbReference type="InterPro" id="IPR052027">
    <property type="entry name" value="PspC"/>
</dbReference>
<dbReference type="STRING" id="663278.Ethha_2181"/>
<proteinExistence type="predicted"/>
<evidence type="ECO:0000256" key="3">
    <source>
        <dbReference type="ARBA" id="ARBA00022692"/>
    </source>
</evidence>
<evidence type="ECO:0000313" key="8">
    <source>
        <dbReference type="EMBL" id="ADU27698.1"/>
    </source>
</evidence>
<reference evidence="8 9" key="1">
    <citation type="submission" date="2010-12" db="EMBL/GenBank/DDBJ databases">
        <title>Complete sequence of Ethanoligenens harbinense YUAN-3.</title>
        <authorList>
            <person name="Lucas S."/>
            <person name="Copeland A."/>
            <person name="Lapidus A."/>
            <person name="Cheng J.-F."/>
            <person name="Bruce D."/>
            <person name="Goodwin L."/>
            <person name="Pitluck S."/>
            <person name="Chertkov O."/>
            <person name="Misra M."/>
            <person name="Detter J.C."/>
            <person name="Han C."/>
            <person name="Tapia R."/>
            <person name="Land M."/>
            <person name="Hauser L."/>
            <person name="Jeffries C."/>
            <person name="Kyrpides N."/>
            <person name="Ivanova N."/>
            <person name="Mikhailova N."/>
            <person name="Wang A."/>
            <person name="Mouttaki H."/>
            <person name="He Z."/>
            <person name="Zhou J."/>
            <person name="Hemme C.L."/>
            <person name="Woyke T."/>
        </authorList>
    </citation>
    <scope>NUCLEOTIDE SEQUENCE [LARGE SCALE GENOMIC DNA]</scope>
    <source>
        <strain evidence="9">DSM 18485 / JCM 12961 / CGMCC 1.5033 / YUAN-3</strain>
    </source>
</reference>
<dbReference type="KEGG" id="eha:Ethha_2181"/>
<dbReference type="InterPro" id="IPR007168">
    <property type="entry name" value="Phageshock_PspC_N"/>
</dbReference>
<evidence type="ECO:0000313" key="9">
    <source>
        <dbReference type="Proteomes" id="UP000001551"/>
    </source>
</evidence>
<feature type="domain" description="Phage shock protein PspC N-terminal" evidence="7">
    <location>
        <begin position="3"/>
        <end position="58"/>
    </location>
</feature>
<evidence type="ECO:0000259" key="7">
    <source>
        <dbReference type="Pfam" id="PF04024"/>
    </source>
</evidence>
<dbReference type="PANTHER" id="PTHR33885">
    <property type="entry name" value="PHAGE SHOCK PROTEIN C"/>
    <property type="match status" value="1"/>
</dbReference>
<dbReference type="Proteomes" id="UP000001551">
    <property type="component" value="Chromosome"/>
</dbReference>
<evidence type="ECO:0000256" key="6">
    <source>
        <dbReference type="SAM" id="Phobius"/>
    </source>
</evidence>
<dbReference type="PANTHER" id="PTHR33885:SF3">
    <property type="entry name" value="PHAGE SHOCK PROTEIN C"/>
    <property type="match status" value="1"/>
</dbReference>
<dbReference type="GO" id="GO:0005886">
    <property type="term" value="C:plasma membrane"/>
    <property type="evidence" value="ECO:0007669"/>
    <property type="project" value="UniProtKB-SubCell"/>
</dbReference>
<keyword evidence="5 6" id="KW-0472">Membrane</keyword>
<evidence type="ECO:0000256" key="1">
    <source>
        <dbReference type="ARBA" id="ARBA00004162"/>
    </source>
</evidence>
<accession>E6U418</accession>
<comment type="subcellular location">
    <subcellularLocation>
        <location evidence="1">Cell membrane</location>
        <topology evidence="1">Single-pass membrane protein</topology>
    </subcellularLocation>
</comment>
<keyword evidence="9" id="KW-1185">Reference proteome</keyword>
<keyword evidence="2" id="KW-1003">Cell membrane</keyword>
<evidence type="ECO:0000256" key="2">
    <source>
        <dbReference type="ARBA" id="ARBA00022475"/>
    </source>
</evidence>
<protein>
    <submittedName>
        <fullName evidence="8">Phage shock protein C, PspC</fullName>
    </submittedName>
</protein>
<organism evidence="8 9">
    <name type="scientific">Ethanoligenens harbinense (strain DSM 18485 / JCM 12961 / CGMCC 1.5033 / YUAN-3)</name>
    <dbReference type="NCBI Taxonomy" id="663278"/>
    <lineage>
        <taxon>Bacteria</taxon>
        <taxon>Bacillati</taxon>
        <taxon>Bacillota</taxon>
        <taxon>Clostridia</taxon>
        <taxon>Eubacteriales</taxon>
        <taxon>Oscillospiraceae</taxon>
        <taxon>Ethanoligenens</taxon>
    </lineage>
</organism>